<sequence length="175" mass="19967">MLCERCNKNDANVHLTQVVNGTKSQHNLCENCAKEMSGFDLPVDMNLSSPFAFQNILSGIMDYINQPVKQEDTIEVKCSNCGTTYTDFRKKGLVGCSECYENLSNIFMPVIKRVQSNVEHTGKIPKRAGSHLLQKKKIDIFKEELRECIENEQYEKAAELRDMIKELQKLNEGEV</sequence>
<keyword evidence="3" id="KW-1185">Reference proteome</keyword>
<dbReference type="SUPFAM" id="SSF46600">
    <property type="entry name" value="C-terminal UvrC-binding domain of UvrB"/>
    <property type="match status" value="1"/>
</dbReference>
<dbReference type="PANTHER" id="PTHR38430">
    <property type="entry name" value="PROTEIN-ARGININE KINASE ACTIVATOR PROTEIN"/>
    <property type="match status" value="1"/>
</dbReference>
<evidence type="ECO:0000313" key="2">
    <source>
        <dbReference type="EMBL" id="GAA0729915.1"/>
    </source>
</evidence>
<dbReference type="Proteomes" id="UP001500339">
    <property type="component" value="Unassembled WGS sequence"/>
</dbReference>
<comment type="caution">
    <text evidence="2">The sequence shown here is derived from an EMBL/GenBank/DDBJ whole genome shotgun (WGS) entry which is preliminary data.</text>
</comment>
<feature type="domain" description="UVR" evidence="1">
    <location>
        <begin position="135"/>
        <end position="170"/>
    </location>
</feature>
<accession>A0ABP3UGW2</accession>
<evidence type="ECO:0000259" key="1">
    <source>
        <dbReference type="PROSITE" id="PS50151"/>
    </source>
</evidence>
<reference evidence="3" key="1">
    <citation type="journal article" date="2019" name="Int. J. Syst. Evol. Microbiol.">
        <title>The Global Catalogue of Microorganisms (GCM) 10K type strain sequencing project: providing services to taxonomists for standard genome sequencing and annotation.</title>
        <authorList>
            <consortium name="The Broad Institute Genomics Platform"/>
            <consortium name="The Broad Institute Genome Sequencing Center for Infectious Disease"/>
            <person name="Wu L."/>
            <person name="Ma J."/>
        </authorList>
    </citation>
    <scope>NUCLEOTIDE SEQUENCE [LARGE SCALE GENOMIC DNA]</scope>
    <source>
        <strain evidence="3">JCM 1405</strain>
    </source>
</reference>
<dbReference type="InterPro" id="IPR025542">
    <property type="entry name" value="YacH"/>
</dbReference>
<gene>
    <name evidence="2" type="ORF">GCM10008905_30580</name>
</gene>
<name>A0ABP3UGW2_9CLOT</name>
<dbReference type="EMBL" id="BAAACF010000008">
    <property type="protein sequence ID" value="GAA0729915.1"/>
    <property type="molecule type" value="Genomic_DNA"/>
</dbReference>
<evidence type="ECO:0000313" key="3">
    <source>
        <dbReference type="Proteomes" id="UP001500339"/>
    </source>
</evidence>
<protein>
    <submittedName>
        <fullName evidence="2">UvrB/UvrC motif-containing protein</fullName>
    </submittedName>
</protein>
<dbReference type="Pfam" id="PF02151">
    <property type="entry name" value="UVR"/>
    <property type="match status" value="1"/>
</dbReference>
<dbReference type="PROSITE" id="PS50151">
    <property type="entry name" value="UVR"/>
    <property type="match status" value="1"/>
</dbReference>
<dbReference type="RefSeq" id="WP_343771074.1">
    <property type="nucleotide sequence ID" value="NZ_BAAACF010000008.1"/>
</dbReference>
<dbReference type="PANTHER" id="PTHR38430:SF1">
    <property type="entry name" value="PROTEIN-ARGININE KINASE ACTIVATOR PROTEIN"/>
    <property type="match status" value="1"/>
</dbReference>
<dbReference type="PIRSF" id="PIRSF015034">
    <property type="entry name" value="YacH"/>
    <property type="match status" value="1"/>
</dbReference>
<dbReference type="InterPro" id="IPR036876">
    <property type="entry name" value="UVR_dom_sf"/>
</dbReference>
<dbReference type="InterPro" id="IPR001943">
    <property type="entry name" value="UVR_dom"/>
</dbReference>
<proteinExistence type="predicted"/>
<organism evidence="2 3">
    <name type="scientific">Clostridium malenominatum</name>
    <dbReference type="NCBI Taxonomy" id="1539"/>
    <lineage>
        <taxon>Bacteria</taxon>
        <taxon>Bacillati</taxon>
        <taxon>Bacillota</taxon>
        <taxon>Clostridia</taxon>
        <taxon>Eubacteriales</taxon>
        <taxon>Clostridiaceae</taxon>
        <taxon>Clostridium</taxon>
    </lineage>
</organism>
<dbReference type="Gene3D" id="4.10.860.10">
    <property type="entry name" value="UVR domain"/>
    <property type="match status" value="1"/>
</dbReference>